<keyword evidence="3" id="KW-1185">Reference proteome</keyword>
<dbReference type="Proteomes" id="UP001165085">
    <property type="component" value="Unassembled WGS sequence"/>
</dbReference>
<dbReference type="InterPro" id="IPR036691">
    <property type="entry name" value="Endo/exonu/phosph_ase_sf"/>
</dbReference>
<keyword evidence="1" id="KW-0732">Signal</keyword>
<proteinExistence type="predicted"/>
<feature type="chain" id="PRO_5040984763" description="Endonuclease/exonuclease/phosphatase domain-containing protein" evidence="1">
    <location>
        <begin position="22"/>
        <end position="529"/>
    </location>
</feature>
<dbReference type="OrthoDB" id="191899at2759"/>
<gene>
    <name evidence="2" type="ORF">TrST_g5007</name>
</gene>
<accession>A0A9W7AVF3</accession>
<dbReference type="SUPFAM" id="SSF56219">
    <property type="entry name" value="DNase I-like"/>
    <property type="match status" value="1"/>
</dbReference>
<name>A0A9W7AVF3_9STRA</name>
<dbReference type="Gene3D" id="3.60.10.10">
    <property type="entry name" value="Endonuclease/exonuclease/phosphatase"/>
    <property type="match status" value="1"/>
</dbReference>
<dbReference type="EMBL" id="BRXY01000185">
    <property type="protein sequence ID" value="GMH75099.1"/>
    <property type="molecule type" value="Genomic_DNA"/>
</dbReference>
<sequence>MNPSGLLMSMLLLAALPSAPALTLTTVTYNILATSLSSPSIPWLLKLPKSIDPTGEVQETVEAEYIAGWHKNTQTGNYKRFRKLFGNLDLTQVDWNRIGVSATTDSPGTCHVAGSLRRTLPEILKTNCPSTSQTAVSDFLRDLQASKQSIYSWSYGRGRRVLDACTNNRKRGGHHRWLNIASNKPSVVVLCEYDVHGDYPDSQVYPMFMKRQTSNYPPPLPYLEDVDAGAKELYEYDPSFDVFVKKGMEGCDTFAEAMCRLGYHSILFNAPGADGAGLGVFLDGEMFDWKGGEDLHGVKWDSVFVDEEYEDMFCVDLEESYTNDEGASVPVRLEDRKSVAIATVEIKGSGGRNLHFVGAHLTTKSRDRVGRVKYKGEIRAGELEKIKEAFESKIKPHPRDVVIFAGDLNVQRGGEELSSIFGGLDDKFSTGYDALSGSFAWGGLSLKDVYSDVDVNAGAGGAEGAGRRLVGTTCNSKRVEAVDYIFYGGEGVDVKARTEMSLEGCEKGIPDRLEGSDHIPLVVELEISN</sequence>
<dbReference type="AlphaFoldDB" id="A0A9W7AVF3"/>
<reference evidence="3" key="1">
    <citation type="journal article" date="2023" name="Commun. Biol.">
        <title>Genome analysis of Parmales, the sister group of diatoms, reveals the evolutionary specialization of diatoms from phago-mixotrophs to photoautotrophs.</title>
        <authorList>
            <person name="Ban H."/>
            <person name="Sato S."/>
            <person name="Yoshikawa S."/>
            <person name="Yamada K."/>
            <person name="Nakamura Y."/>
            <person name="Ichinomiya M."/>
            <person name="Sato N."/>
            <person name="Blanc-Mathieu R."/>
            <person name="Endo H."/>
            <person name="Kuwata A."/>
            <person name="Ogata H."/>
        </authorList>
    </citation>
    <scope>NUCLEOTIDE SEQUENCE [LARGE SCALE GENOMIC DNA]</scope>
    <source>
        <strain evidence="3">NIES 3701</strain>
    </source>
</reference>
<feature type="signal peptide" evidence="1">
    <location>
        <begin position="1"/>
        <end position="21"/>
    </location>
</feature>
<evidence type="ECO:0000256" key="1">
    <source>
        <dbReference type="SAM" id="SignalP"/>
    </source>
</evidence>
<comment type="caution">
    <text evidence="2">The sequence shown here is derived from an EMBL/GenBank/DDBJ whole genome shotgun (WGS) entry which is preliminary data.</text>
</comment>
<evidence type="ECO:0000313" key="2">
    <source>
        <dbReference type="EMBL" id="GMH75099.1"/>
    </source>
</evidence>
<evidence type="ECO:0000313" key="3">
    <source>
        <dbReference type="Proteomes" id="UP001165085"/>
    </source>
</evidence>
<organism evidence="2 3">
    <name type="scientific">Triparma strigata</name>
    <dbReference type="NCBI Taxonomy" id="1606541"/>
    <lineage>
        <taxon>Eukaryota</taxon>
        <taxon>Sar</taxon>
        <taxon>Stramenopiles</taxon>
        <taxon>Ochrophyta</taxon>
        <taxon>Bolidophyceae</taxon>
        <taxon>Parmales</taxon>
        <taxon>Triparmaceae</taxon>
        <taxon>Triparma</taxon>
    </lineage>
</organism>
<evidence type="ECO:0008006" key="4">
    <source>
        <dbReference type="Google" id="ProtNLM"/>
    </source>
</evidence>
<protein>
    <recommendedName>
        <fullName evidence="4">Endonuclease/exonuclease/phosphatase domain-containing protein</fullName>
    </recommendedName>
</protein>